<dbReference type="SUPFAM" id="SSF48498">
    <property type="entry name" value="Tetracyclin repressor-like, C-terminal domain"/>
    <property type="match status" value="1"/>
</dbReference>
<evidence type="ECO:0000259" key="5">
    <source>
        <dbReference type="PROSITE" id="PS50977"/>
    </source>
</evidence>
<dbReference type="InterPro" id="IPR036271">
    <property type="entry name" value="Tet_transcr_reg_TetR-rel_C_sf"/>
</dbReference>
<dbReference type="PANTHER" id="PTHR47506:SF6">
    <property type="entry name" value="HTH-TYPE TRANSCRIPTIONAL REPRESSOR NEMR"/>
    <property type="match status" value="1"/>
</dbReference>
<dbReference type="InterPro" id="IPR011075">
    <property type="entry name" value="TetR_C"/>
</dbReference>
<sequence length="192" mass="20515">MAKANVKEQILTTSVTLLHSKGFNATSVQDITDAAGVPKGSFYNHFISKEALGMEVLQRYLAAVADLGAVLHDRTLPPKARMQQYFDNMIAGNAANDFHSGCLLGNFSTELSNQIPAIRSAMQHAFAAGAETLAAVIAEGQQDGSIGNKMPAAELAAFINDAWQGAVLHAKAEQSRTPLDRFARMVLSNILS</sequence>
<evidence type="ECO:0000313" key="7">
    <source>
        <dbReference type="Proteomes" id="UP000642144"/>
    </source>
</evidence>
<dbReference type="SUPFAM" id="SSF46689">
    <property type="entry name" value="Homeodomain-like"/>
    <property type="match status" value="1"/>
</dbReference>
<accession>A0ABW9W6Z7</accession>
<dbReference type="PANTHER" id="PTHR47506">
    <property type="entry name" value="TRANSCRIPTIONAL REGULATORY PROTEIN"/>
    <property type="match status" value="1"/>
</dbReference>
<evidence type="ECO:0000256" key="2">
    <source>
        <dbReference type="ARBA" id="ARBA00023125"/>
    </source>
</evidence>
<dbReference type="EMBL" id="WWCT01000022">
    <property type="protein sequence ID" value="MYN29295.1"/>
    <property type="molecule type" value="Genomic_DNA"/>
</dbReference>
<evidence type="ECO:0000313" key="6">
    <source>
        <dbReference type="EMBL" id="MYN29295.1"/>
    </source>
</evidence>
<feature type="DNA-binding region" description="H-T-H motif" evidence="4">
    <location>
        <begin position="27"/>
        <end position="46"/>
    </location>
</feature>
<feature type="domain" description="HTH tetR-type" evidence="5">
    <location>
        <begin position="4"/>
        <end position="64"/>
    </location>
</feature>
<comment type="caution">
    <text evidence="6">The sequence shown here is derived from an EMBL/GenBank/DDBJ whole genome shotgun (WGS) entry which is preliminary data.</text>
</comment>
<evidence type="ECO:0000256" key="3">
    <source>
        <dbReference type="ARBA" id="ARBA00023163"/>
    </source>
</evidence>
<name>A0ABW9W6Z7_9BURK</name>
<proteinExistence type="predicted"/>
<keyword evidence="2 4" id="KW-0238">DNA-binding</keyword>
<reference evidence="6 7" key="1">
    <citation type="submission" date="2019-12" db="EMBL/GenBank/DDBJ databases">
        <title>Novel species isolated from a subtropical stream in China.</title>
        <authorList>
            <person name="Lu H."/>
        </authorList>
    </citation>
    <scope>NUCLEOTIDE SEQUENCE [LARGE SCALE GENOMIC DNA]</scope>
    <source>
        <strain evidence="6 7">CY42W</strain>
    </source>
</reference>
<dbReference type="PRINTS" id="PR00455">
    <property type="entry name" value="HTHTETR"/>
</dbReference>
<dbReference type="Gene3D" id="1.10.357.10">
    <property type="entry name" value="Tetracycline Repressor, domain 2"/>
    <property type="match status" value="1"/>
</dbReference>
<keyword evidence="7" id="KW-1185">Reference proteome</keyword>
<dbReference type="PROSITE" id="PS50977">
    <property type="entry name" value="HTH_TETR_2"/>
    <property type="match status" value="1"/>
</dbReference>
<organism evidence="6 7">
    <name type="scientific">Duganella levis</name>
    <dbReference type="NCBI Taxonomy" id="2692169"/>
    <lineage>
        <taxon>Bacteria</taxon>
        <taxon>Pseudomonadati</taxon>
        <taxon>Pseudomonadota</taxon>
        <taxon>Betaproteobacteria</taxon>
        <taxon>Burkholderiales</taxon>
        <taxon>Oxalobacteraceae</taxon>
        <taxon>Telluria group</taxon>
        <taxon>Duganella</taxon>
    </lineage>
</organism>
<dbReference type="Proteomes" id="UP000642144">
    <property type="component" value="Unassembled WGS sequence"/>
</dbReference>
<gene>
    <name evidence="6" type="ORF">GTP69_23110</name>
</gene>
<dbReference type="RefSeq" id="WP_161057069.1">
    <property type="nucleotide sequence ID" value="NZ_WWCT01000022.1"/>
</dbReference>
<dbReference type="InterPro" id="IPR009057">
    <property type="entry name" value="Homeodomain-like_sf"/>
</dbReference>
<evidence type="ECO:0000256" key="4">
    <source>
        <dbReference type="PROSITE-ProRule" id="PRU00335"/>
    </source>
</evidence>
<dbReference type="InterPro" id="IPR001647">
    <property type="entry name" value="HTH_TetR"/>
</dbReference>
<evidence type="ECO:0000256" key="1">
    <source>
        <dbReference type="ARBA" id="ARBA00023015"/>
    </source>
</evidence>
<keyword evidence="1" id="KW-0805">Transcription regulation</keyword>
<dbReference type="Pfam" id="PF16925">
    <property type="entry name" value="TetR_C_13"/>
    <property type="match status" value="1"/>
</dbReference>
<keyword evidence="3" id="KW-0804">Transcription</keyword>
<protein>
    <submittedName>
        <fullName evidence="6">TetR family transcriptional regulator</fullName>
    </submittedName>
</protein>
<dbReference type="Pfam" id="PF00440">
    <property type="entry name" value="TetR_N"/>
    <property type="match status" value="1"/>
</dbReference>